<gene>
    <name evidence="2" type="ORF">PG999_004248</name>
</gene>
<organism evidence="2 3">
    <name type="scientific">Apiospora kogelbergensis</name>
    <dbReference type="NCBI Taxonomy" id="1337665"/>
    <lineage>
        <taxon>Eukaryota</taxon>
        <taxon>Fungi</taxon>
        <taxon>Dikarya</taxon>
        <taxon>Ascomycota</taxon>
        <taxon>Pezizomycotina</taxon>
        <taxon>Sordariomycetes</taxon>
        <taxon>Xylariomycetidae</taxon>
        <taxon>Amphisphaeriales</taxon>
        <taxon>Apiosporaceae</taxon>
        <taxon>Apiospora</taxon>
    </lineage>
</organism>
<sequence>MLLLLATSPFLSFLTICDPAYGIRGPVCHIANGPDSSIGHVADCTYGASGNICILPLPATPATPSKALPTVPTALSEEKVPGVSSAALTC</sequence>
<feature type="chain" id="PRO_5043844446" description="Secreted protein" evidence="1">
    <location>
        <begin position="23"/>
        <end position="90"/>
    </location>
</feature>
<reference evidence="2 3" key="1">
    <citation type="submission" date="2023-01" db="EMBL/GenBank/DDBJ databases">
        <title>Analysis of 21 Apiospora genomes using comparative genomics revels a genus with tremendous synthesis potential of carbohydrate active enzymes and secondary metabolites.</title>
        <authorList>
            <person name="Sorensen T."/>
        </authorList>
    </citation>
    <scope>NUCLEOTIDE SEQUENCE [LARGE SCALE GENOMIC DNA]</scope>
    <source>
        <strain evidence="2 3">CBS 117206</strain>
    </source>
</reference>
<proteinExistence type="predicted"/>
<dbReference type="EMBL" id="JAQQWP010000004">
    <property type="protein sequence ID" value="KAK8120128.1"/>
    <property type="molecule type" value="Genomic_DNA"/>
</dbReference>
<protein>
    <recommendedName>
        <fullName evidence="4">Secreted protein</fullName>
    </recommendedName>
</protein>
<name>A0AAW0QYT2_9PEZI</name>
<keyword evidence="1" id="KW-0732">Signal</keyword>
<dbReference type="Proteomes" id="UP001392437">
    <property type="component" value="Unassembled WGS sequence"/>
</dbReference>
<accession>A0AAW0QYT2</accession>
<evidence type="ECO:0000313" key="2">
    <source>
        <dbReference type="EMBL" id="KAK8120128.1"/>
    </source>
</evidence>
<dbReference type="AlphaFoldDB" id="A0AAW0QYT2"/>
<comment type="caution">
    <text evidence="2">The sequence shown here is derived from an EMBL/GenBank/DDBJ whole genome shotgun (WGS) entry which is preliminary data.</text>
</comment>
<evidence type="ECO:0008006" key="4">
    <source>
        <dbReference type="Google" id="ProtNLM"/>
    </source>
</evidence>
<evidence type="ECO:0000256" key="1">
    <source>
        <dbReference type="SAM" id="SignalP"/>
    </source>
</evidence>
<evidence type="ECO:0000313" key="3">
    <source>
        <dbReference type="Proteomes" id="UP001392437"/>
    </source>
</evidence>
<feature type="signal peptide" evidence="1">
    <location>
        <begin position="1"/>
        <end position="22"/>
    </location>
</feature>
<keyword evidence="3" id="KW-1185">Reference proteome</keyword>